<accession>A0A174SQD8</accession>
<dbReference type="RefSeq" id="WP_055153231.1">
    <property type="nucleotide sequence ID" value="NZ_CZAW01000055.1"/>
</dbReference>
<evidence type="ECO:0008006" key="3">
    <source>
        <dbReference type="Google" id="ProtNLM"/>
    </source>
</evidence>
<proteinExistence type="predicted"/>
<dbReference type="AlphaFoldDB" id="A0A174SQD8"/>
<dbReference type="Proteomes" id="UP000095712">
    <property type="component" value="Unassembled WGS sequence"/>
</dbReference>
<name>A0A174SQD8_9FIRM</name>
<dbReference type="OrthoDB" id="3267916at2"/>
<protein>
    <recommendedName>
        <fullName evidence="3">TnpV protein</fullName>
    </recommendedName>
</protein>
<dbReference type="EMBL" id="CZAW01000055">
    <property type="protein sequence ID" value="CUP99842.1"/>
    <property type="molecule type" value="Genomic_DNA"/>
</dbReference>
<sequence>MTKTIFEEMGGTYRQVGDYLLPNITVRTKETECIGLWGQRHARHLKEYHKVLYMNLLTSGKLYRYLVDVDRQAGDMFLRLVKEYADRQGVTEQLKAENPHEWIGRMNNIQACVREVVGKELIYI</sequence>
<dbReference type="InterPro" id="IPR026989">
    <property type="entry name" value="TnpV"/>
</dbReference>
<gene>
    <name evidence="1" type="ORF">ERS852523_03557</name>
</gene>
<dbReference type="Pfam" id="PF14198">
    <property type="entry name" value="TnpV"/>
    <property type="match status" value="1"/>
</dbReference>
<evidence type="ECO:0000313" key="1">
    <source>
        <dbReference type="EMBL" id="CUP99842.1"/>
    </source>
</evidence>
<organism evidence="1 2">
    <name type="scientific">Blautia wexlerae</name>
    <dbReference type="NCBI Taxonomy" id="418240"/>
    <lineage>
        <taxon>Bacteria</taxon>
        <taxon>Bacillati</taxon>
        <taxon>Bacillota</taxon>
        <taxon>Clostridia</taxon>
        <taxon>Lachnospirales</taxon>
        <taxon>Lachnospiraceae</taxon>
        <taxon>Blautia</taxon>
    </lineage>
</organism>
<evidence type="ECO:0000313" key="2">
    <source>
        <dbReference type="Proteomes" id="UP000095712"/>
    </source>
</evidence>
<reference evidence="1 2" key="1">
    <citation type="submission" date="2015-09" db="EMBL/GenBank/DDBJ databases">
        <authorList>
            <consortium name="Pathogen Informatics"/>
        </authorList>
    </citation>
    <scope>NUCLEOTIDE SEQUENCE [LARGE SCALE GENOMIC DNA]</scope>
    <source>
        <strain evidence="1 2">2789STDY5834911</strain>
    </source>
</reference>